<evidence type="ECO:0000313" key="2">
    <source>
        <dbReference type="Proteomes" id="UP000580654"/>
    </source>
</evidence>
<protein>
    <submittedName>
        <fullName evidence="1">Uncharacterized protein</fullName>
    </submittedName>
</protein>
<keyword evidence="2" id="KW-1185">Reference proteome</keyword>
<dbReference type="EMBL" id="JACIJD010000006">
    <property type="protein sequence ID" value="MBB5693528.1"/>
    <property type="molecule type" value="Genomic_DNA"/>
</dbReference>
<reference evidence="1 2" key="1">
    <citation type="submission" date="2020-08" db="EMBL/GenBank/DDBJ databases">
        <title>Genomic Encyclopedia of Type Strains, Phase IV (KMG-IV): sequencing the most valuable type-strain genomes for metagenomic binning, comparative biology and taxonomic classification.</title>
        <authorList>
            <person name="Goeker M."/>
        </authorList>
    </citation>
    <scope>NUCLEOTIDE SEQUENCE [LARGE SCALE GENOMIC DNA]</scope>
    <source>
        <strain evidence="1 2">DSM 25622</strain>
    </source>
</reference>
<proteinExistence type="predicted"/>
<sequence length="107" mass="10560">MDRVNALFGAGASAERLLAVAERLERLAVAAEAAGSSNAVAQLAAQQLRGVEVGARLAGAGGYAPGKGPGEGASPGAQFSVNIHIGGERVVSVRAALDGQHVETAAD</sequence>
<gene>
    <name evidence="1" type="ORF">FHS87_001561</name>
</gene>
<organism evidence="1 2">
    <name type="scientific">Muricoccus pecuniae</name>
    <dbReference type="NCBI Taxonomy" id="693023"/>
    <lineage>
        <taxon>Bacteria</taxon>
        <taxon>Pseudomonadati</taxon>
        <taxon>Pseudomonadota</taxon>
        <taxon>Alphaproteobacteria</taxon>
        <taxon>Acetobacterales</taxon>
        <taxon>Roseomonadaceae</taxon>
        <taxon>Muricoccus</taxon>
    </lineage>
</organism>
<accession>A0A840XXL2</accession>
<dbReference type="Proteomes" id="UP000580654">
    <property type="component" value="Unassembled WGS sequence"/>
</dbReference>
<evidence type="ECO:0000313" key="1">
    <source>
        <dbReference type="EMBL" id="MBB5693528.1"/>
    </source>
</evidence>
<comment type="caution">
    <text evidence="1">The sequence shown here is derived from an EMBL/GenBank/DDBJ whole genome shotgun (WGS) entry which is preliminary data.</text>
</comment>
<dbReference type="RefSeq" id="WP_184515887.1">
    <property type="nucleotide sequence ID" value="NZ_JACIJD010000006.1"/>
</dbReference>
<dbReference type="AlphaFoldDB" id="A0A840XXL2"/>
<name>A0A840XXL2_9PROT</name>